<organism evidence="2 3">
    <name type="scientific">Youngiibacter multivorans</name>
    <dbReference type="NCBI Taxonomy" id="937251"/>
    <lineage>
        <taxon>Bacteria</taxon>
        <taxon>Bacillati</taxon>
        <taxon>Bacillota</taxon>
        <taxon>Clostridia</taxon>
        <taxon>Eubacteriales</taxon>
        <taxon>Clostridiaceae</taxon>
        <taxon>Youngiibacter</taxon>
    </lineage>
</organism>
<feature type="transmembrane region" description="Helical" evidence="1">
    <location>
        <begin position="65"/>
        <end position="87"/>
    </location>
</feature>
<comment type="caution">
    <text evidence="2">The sequence shown here is derived from an EMBL/GenBank/DDBJ whole genome shotgun (WGS) entry which is preliminary data.</text>
</comment>
<protein>
    <submittedName>
        <fullName evidence="2">Flippase GtrA</fullName>
    </submittedName>
</protein>
<feature type="transmembrane region" description="Helical" evidence="1">
    <location>
        <begin position="142"/>
        <end position="161"/>
    </location>
</feature>
<keyword evidence="1" id="KW-0812">Transmembrane</keyword>
<dbReference type="EMBL" id="JAGGKC010000001">
    <property type="protein sequence ID" value="MBP1917619.1"/>
    <property type="molecule type" value="Genomic_DNA"/>
</dbReference>
<reference evidence="2 3" key="1">
    <citation type="submission" date="2021-03" db="EMBL/GenBank/DDBJ databases">
        <title>Genomic Encyclopedia of Type Strains, Phase IV (KMG-IV): sequencing the most valuable type-strain genomes for metagenomic binning, comparative biology and taxonomic classification.</title>
        <authorList>
            <person name="Goeker M."/>
        </authorList>
    </citation>
    <scope>NUCLEOTIDE SEQUENCE [LARGE SCALE GENOMIC DNA]</scope>
    <source>
        <strain evidence="2 3">DSM 6139</strain>
    </source>
</reference>
<keyword evidence="1" id="KW-0472">Membrane</keyword>
<keyword evidence="3" id="KW-1185">Reference proteome</keyword>
<feature type="transmembrane region" description="Helical" evidence="1">
    <location>
        <begin position="99"/>
        <end position="122"/>
    </location>
</feature>
<feature type="transmembrane region" description="Helical" evidence="1">
    <location>
        <begin position="20"/>
        <end position="45"/>
    </location>
</feature>
<name>A0ABS4FZ94_9CLOT</name>
<sequence>MMNDAFRNFKERHADLFEFIMFNVFSNIATIVNFAVLIFSRNYLFSGLSGTAFRFWIYDYSIKNGGLAAFLSFLLSFFIAQAVNFVVQRKIVFGANNSLRGAVPIYLVTVLAVYLICLYIPTVALAPLTGVFGSFWATNLTNMINIIVQVLIIYPVLKYVVMRKEN</sequence>
<evidence type="ECO:0000313" key="2">
    <source>
        <dbReference type="EMBL" id="MBP1917619.1"/>
    </source>
</evidence>
<accession>A0ABS4FZ94</accession>
<evidence type="ECO:0000256" key="1">
    <source>
        <dbReference type="SAM" id="Phobius"/>
    </source>
</evidence>
<proteinExistence type="predicted"/>
<gene>
    <name evidence="2" type="ORF">J2Z34_000082</name>
</gene>
<keyword evidence="1" id="KW-1133">Transmembrane helix</keyword>
<evidence type="ECO:0000313" key="3">
    <source>
        <dbReference type="Proteomes" id="UP001519271"/>
    </source>
</evidence>
<dbReference type="Proteomes" id="UP001519271">
    <property type="component" value="Unassembled WGS sequence"/>
</dbReference>